<reference evidence="1" key="1">
    <citation type="submission" date="2018-01" db="EMBL/GenBank/DDBJ databases">
        <authorList>
            <person name="Regsiter A."/>
            <person name="William W."/>
        </authorList>
    </citation>
    <scope>NUCLEOTIDE SEQUENCE</scope>
    <source>
        <strain evidence="1">TRIP AH-1</strain>
    </source>
</reference>
<organism evidence="1">
    <name type="scientific">uncultured Desulfobacterium sp</name>
    <dbReference type="NCBI Taxonomy" id="201089"/>
    <lineage>
        <taxon>Bacteria</taxon>
        <taxon>Pseudomonadati</taxon>
        <taxon>Thermodesulfobacteriota</taxon>
        <taxon>Desulfobacteria</taxon>
        <taxon>Desulfobacterales</taxon>
        <taxon>Desulfobacteriaceae</taxon>
        <taxon>Desulfobacterium</taxon>
        <taxon>environmental samples</taxon>
    </lineage>
</organism>
<accession>A0A445MZU9</accession>
<evidence type="ECO:0000313" key="1">
    <source>
        <dbReference type="EMBL" id="SPD75030.1"/>
    </source>
</evidence>
<dbReference type="EMBL" id="OJIN01000183">
    <property type="protein sequence ID" value="SPD75030.1"/>
    <property type="molecule type" value="Genomic_DNA"/>
</dbReference>
<protein>
    <recommendedName>
        <fullName evidence="2">Plasmid stabilization system</fullName>
    </recommendedName>
</protein>
<dbReference type="InterPro" id="IPR035093">
    <property type="entry name" value="RelE/ParE_toxin_dom_sf"/>
</dbReference>
<evidence type="ECO:0008006" key="2">
    <source>
        <dbReference type="Google" id="ProtNLM"/>
    </source>
</evidence>
<dbReference type="AlphaFoldDB" id="A0A445MZU9"/>
<sequence length="97" mass="11525">MKILILQSAKTDLLEGYYFYEQQRSGIGSYFLETLSADIESLKLFAGIHSIHFGKYHRLLSKRFPFAVYYRVEENEVRVYAIVDCRKDPAWIRNRLQ</sequence>
<dbReference type="Gene3D" id="3.30.2310.20">
    <property type="entry name" value="RelE-like"/>
    <property type="match status" value="1"/>
</dbReference>
<gene>
    <name evidence="1" type="ORF">PITCH_A410011</name>
</gene>
<proteinExistence type="predicted"/>
<name>A0A445MZU9_9BACT</name>